<name>A0A6P0CCX9_9RHOB</name>
<evidence type="ECO:0000313" key="1">
    <source>
        <dbReference type="EMBL" id="NEK24059.1"/>
    </source>
</evidence>
<reference evidence="1 2" key="1">
    <citation type="submission" date="2020-01" db="EMBL/GenBank/DDBJ databases">
        <title>Sulfitobacter sediminilitoris sp. nov., isolated from a tidal flat.</title>
        <authorList>
            <person name="Park S."/>
            <person name="Yoon J.-H."/>
        </authorList>
    </citation>
    <scope>NUCLEOTIDE SEQUENCE [LARGE SCALE GENOMIC DNA]</scope>
    <source>
        <strain evidence="1 2">JBTF-M27</strain>
    </source>
</reference>
<dbReference type="Proteomes" id="UP000468591">
    <property type="component" value="Unassembled WGS sequence"/>
</dbReference>
<comment type="caution">
    <text evidence="1">The sequence shown here is derived from an EMBL/GenBank/DDBJ whole genome shotgun (WGS) entry which is preliminary data.</text>
</comment>
<protein>
    <submittedName>
        <fullName evidence="1">Uncharacterized protein</fullName>
    </submittedName>
</protein>
<dbReference type="AlphaFoldDB" id="A0A6P0CCX9"/>
<dbReference type="RefSeq" id="WP_164354979.1">
    <property type="nucleotide sequence ID" value="NZ_JAABNT010000011.1"/>
</dbReference>
<gene>
    <name evidence="1" type="ORF">GV827_16840</name>
</gene>
<evidence type="ECO:0000313" key="2">
    <source>
        <dbReference type="Proteomes" id="UP000468591"/>
    </source>
</evidence>
<accession>A0A6P0CCX9</accession>
<keyword evidence="2" id="KW-1185">Reference proteome</keyword>
<dbReference type="EMBL" id="JAABNT010000011">
    <property type="protein sequence ID" value="NEK24059.1"/>
    <property type="molecule type" value="Genomic_DNA"/>
</dbReference>
<proteinExistence type="predicted"/>
<sequence length="45" mass="5062">MKRLRADQRGRLYLADPKDQVEGRLAIAGVSDCGTLPILERLRPL</sequence>
<organism evidence="1 2">
    <name type="scientific">Sulfitobacter sediminilitoris</name>
    <dbReference type="NCBI Taxonomy" id="2698830"/>
    <lineage>
        <taxon>Bacteria</taxon>
        <taxon>Pseudomonadati</taxon>
        <taxon>Pseudomonadota</taxon>
        <taxon>Alphaproteobacteria</taxon>
        <taxon>Rhodobacterales</taxon>
        <taxon>Roseobacteraceae</taxon>
        <taxon>Sulfitobacter</taxon>
    </lineage>
</organism>